<proteinExistence type="predicted"/>
<protein>
    <submittedName>
        <fullName evidence="2">Uncharacterized protein</fullName>
    </submittedName>
</protein>
<dbReference type="Proteomes" id="UP001057474">
    <property type="component" value="Plasmid pLlyPCM2298_2"/>
</dbReference>
<keyword evidence="2" id="KW-0614">Plasmid</keyword>
<gene>
    <name evidence="2" type="ORF">J2N86_15710</name>
</gene>
<feature type="coiled-coil region" evidence="1">
    <location>
        <begin position="1"/>
        <end position="32"/>
    </location>
</feature>
<name>A0ABY4YDU7_9GAMM</name>
<reference evidence="2" key="1">
    <citation type="submission" date="2021-03" db="EMBL/GenBank/DDBJ databases">
        <title>Legionella lytica PCM 2298.</title>
        <authorList>
            <person name="Koper P."/>
        </authorList>
    </citation>
    <scope>NUCLEOTIDE SEQUENCE</scope>
    <source>
        <strain evidence="2">PCM 2298</strain>
        <plasmid evidence="2">pLlyPCM2298_2</plasmid>
    </source>
</reference>
<evidence type="ECO:0000313" key="3">
    <source>
        <dbReference type="Proteomes" id="UP001057474"/>
    </source>
</evidence>
<evidence type="ECO:0000313" key="2">
    <source>
        <dbReference type="EMBL" id="USQ15591.1"/>
    </source>
</evidence>
<dbReference type="EMBL" id="CP071529">
    <property type="protein sequence ID" value="USQ15591.1"/>
    <property type="molecule type" value="Genomic_DNA"/>
</dbReference>
<keyword evidence="3" id="KW-1185">Reference proteome</keyword>
<geneLocation type="plasmid" evidence="2 3">
    <name>pLlyPCM2298_2</name>
</geneLocation>
<evidence type="ECO:0000256" key="1">
    <source>
        <dbReference type="SAM" id="Coils"/>
    </source>
</evidence>
<accession>A0ABY4YDU7</accession>
<dbReference type="RefSeq" id="WP_252582827.1">
    <property type="nucleotide sequence ID" value="NZ_CP071529.1"/>
</dbReference>
<keyword evidence="1" id="KW-0175">Coiled coil</keyword>
<organism evidence="2 3">
    <name type="scientific">Legionella lytica</name>
    <dbReference type="NCBI Taxonomy" id="96232"/>
    <lineage>
        <taxon>Bacteria</taxon>
        <taxon>Pseudomonadati</taxon>
        <taxon>Pseudomonadota</taxon>
        <taxon>Gammaproteobacteria</taxon>
        <taxon>Legionellales</taxon>
        <taxon>Legionellaceae</taxon>
        <taxon>Legionella</taxon>
    </lineage>
</organism>
<sequence length="68" mass="7649">MAKVKRNLSDMEKSLQETIADAQSKLTAIQEKQKLNLGKLAYKHGLNEFDLDLLDSEFKKLATALANK</sequence>